<dbReference type="PRINTS" id="PR01217">
    <property type="entry name" value="PRICHEXTENSN"/>
</dbReference>
<dbReference type="Proteomes" id="UP000639403">
    <property type="component" value="Unassembled WGS sequence"/>
</dbReference>
<feature type="region of interest" description="Disordered" evidence="1">
    <location>
        <begin position="260"/>
        <end position="279"/>
    </location>
</feature>
<gene>
    <name evidence="2" type="ORF">IEO21_05388</name>
</gene>
<comment type="caution">
    <text evidence="2">The sequence shown here is derived from an EMBL/GenBank/DDBJ whole genome shotgun (WGS) entry which is preliminary data.</text>
</comment>
<organism evidence="2 3">
    <name type="scientific">Rhodonia placenta</name>
    <dbReference type="NCBI Taxonomy" id="104341"/>
    <lineage>
        <taxon>Eukaryota</taxon>
        <taxon>Fungi</taxon>
        <taxon>Dikarya</taxon>
        <taxon>Basidiomycota</taxon>
        <taxon>Agaricomycotina</taxon>
        <taxon>Agaricomycetes</taxon>
        <taxon>Polyporales</taxon>
        <taxon>Adustoporiaceae</taxon>
        <taxon>Rhodonia</taxon>
    </lineage>
</organism>
<feature type="region of interest" description="Disordered" evidence="1">
    <location>
        <begin position="761"/>
        <end position="846"/>
    </location>
</feature>
<feature type="compositionally biased region" description="Polar residues" evidence="1">
    <location>
        <begin position="522"/>
        <end position="548"/>
    </location>
</feature>
<feature type="compositionally biased region" description="Low complexity" evidence="1">
    <location>
        <begin position="124"/>
        <end position="142"/>
    </location>
</feature>
<evidence type="ECO:0000313" key="2">
    <source>
        <dbReference type="EMBL" id="KAF9813952.1"/>
    </source>
</evidence>
<feature type="compositionally biased region" description="Low complexity" evidence="1">
    <location>
        <begin position="549"/>
        <end position="563"/>
    </location>
</feature>
<dbReference type="SUPFAM" id="SSF50044">
    <property type="entry name" value="SH3-domain"/>
    <property type="match status" value="1"/>
</dbReference>
<proteinExistence type="predicted"/>
<reference evidence="2" key="1">
    <citation type="submission" date="2020-11" db="EMBL/GenBank/DDBJ databases">
        <authorList>
            <person name="Koelle M."/>
            <person name="Horta M.A.C."/>
            <person name="Nowrousian M."/>
            <person name="Ohm R.A."/>
            <person name="Benz P."/>
            <person name="Pilgard A."/>
        </authorList>
    </citation>
    <scope>NUCLEOTIDE SEQUENCE</scope>
    <source>
        <strain evidence="2">FPRL280</strain>
    </source>
</reference>
<evidence type="ECO:0000313" key="3">
    <source>
        <dbReference type="Proteomes" id="UP000639403"/>
    </source>
</evidence>
<feature type="region of interest" description="Disordered" evidence="1">
    <location>
        <begin position="422"/>
        <end position="713"/>
    </location>
</feature>
<sequence length="846" mass="89965">MDATELGRWTRFAAKGGIGKCTAIQDCVAEEPDDLMFLKDDEIIVLMHLLDQEDVFLGYCEGVVGRFSGANVRFHGRLKKPVMTKRSSTYRSASVGSSRSRPSSSQSAMTLAAREASPQIPLHNSPAPTRTSSPTRMSYSYSNSSSVVSETSSISAHAEPSTSSYNIPASLADLEKERYSMLAPFGALVTTVDSPVEPEEIDGDAYTPGSPLGHNGVSALNLRQNDYSPLSPPAVSPLNIRKLSPKPALRALPDEDVHTASQESFSFDTEESSRISRISIETSDGVTGIGLSLLQGFMGAADGDDSASMASSRSSVRLSEQEESRYDDSSRPGSPESTVEGPPAASIDAEFRPNSEYSQYSSSPQSTREQFDDLPPPLPAYAREPSIMSRSSMHSEYSGNSEWEGDIYDQYRYSRFSVASKMSRLSQGSLRPMGTGPDVPPIPSDIQAALASQSAKRGGSSPLDDAEENTLNSSPTDADSAARGAEETTDDMSERIMKGRPSPLELIGGRASSPLLHAAFGSPQSTTTPLSMDSFLSPSIRSPRSPNESSPLPSGASSASFGAQQDQTLQPASPIIRPGRASFVRVNSTERLSGQNIVVEDDESLPSPFDTPSPSTPQQPVPPPQERAPPPYALTPGRGSPAPPPSSLLAGPMGAVPRPAPPGGRPADPVPRQSLFMPHPHAPKPANTPTGPMYGRQPVGPGQPMPPSGPPPGSAFQILRMALAYSQARLTTIYARFDYDLASSAGPVPISFSLDPPMDIPANRPASVRPQIPSSRSASPAIVPERHMVSSPLAQSARPTEGREVPNALQPSQPIHRANFVPSAPGQRPRSRSFSGFDSRPTPAQR</sequence>
<reference evidence="2" key="2">
    <citation type="journal article" name="Front. Microbiol.">
        <title>Degradative Capacity of Two Strains of Rhodonia placenta: From Phenotype to Genotype.</title>
        <authorList>
            <person name="Kolle M."/>
            <person name="Horta M.A.C."/>
            <person name="Nowrousian M."/>
            <person name="Ohm R.A."/>
            <person name="Benz J.P."/>
            <person name="Pilgard A."/>
        </authorList>
    </citation>
    <scope>NUCLEOTIDE SEQUENCE</scope>
    <source>
        <strain evidence="2">FPRL280</strain>
    </source>
</reference>
<evidence type="ECO:0008006" key="4">
    <source>
        <dbReference type="Google" id="ProtNLM"/>
    </source>
</evidence>
<feature type="compositionally biased region" description="Basic and acidic residues" evidence="1">
    <location>
        <begin position="319"/>
        <end position="330"/>
    </location>
</feature>
<feature type="compositionally biased region" description="Polar residues" evidence="1">
    <location>
        <begin position="388"/>
        <end position="401"/>
    </location>
</feature>
<evidence type="ECO:0000256" key="1">
    <source>
        <dbReference type="SAM" id="MobiDB-lite"/>
    </source>
</evidence>
<feature type="compositionally biased region" description="Low complexity" evidence="1">
    <location>
        <begin position="306"/>
        <end position="318"/>
    </location>
</feature>
<name>A0A8H7P224_9APHY</name>
<feature type="compositionally biased region" description="Low complexity" evidence="1">
    <location>
        <begin position="86"/>
        <end position="107"/>
    </location>
</feature>
<feature type="compositionally biased region" description="Polar residues" evidence="1">
    <location>
        <begin position="832"/>
        <end position="846"/>
    </location>
</feature>
<dbReference type="AlphaFoldDB" id="A0A8H7P224"/>
<feature type="compositionally biased region" description="Pro residues" evidence="1">
    <location>
        <begin position="609"/>
        <end position="633"/>
    </location>
</feature>
<feature type="compositionally biased region" description="Low complexity" evidence="1">
    <location>
        <begin position="647"/>
        <end position="657"/>
    </location>
</feature>
<feature type="region of interest" description="Disordered" evidence="1">
    <location>
        <begin position="85"/>
        <end position="142"/>
    </location>
</feature>
<feature type="region of interest" description="Disordered" evidence="1">
    <location>
        <begin position="302"/>
        <end position="404"/>
    </location>
</feature>
<feature type="compositionally biased region" description="Polar residues" evidence="1">
    <location>
        <begin position="585"/>
        <end position="596"/>
    </location>
</feature>
<protein>
    <recommendedName>
        <fullName evidence="4">SH3 domain-containing protein</fullName>
    </recommendedName>
</protein>
<dbReference type="InterPro" id="IPR036028">
    <property type="entry name" value="SH3-like_dom_sf"/>
</dbReference>
<dbReference type="EMBL" id="JADOXO010000097">
    <property type="protein sequence ID" value="KAF9813952.1"/>
    <property type="molecule type" value="Genomic_DNA"/>
</dbReference>
<accession>A0A8H7P224</accession>
<feature type="compositionally biased region" description="Pro residues" evidence="1">
    <location>
        <begin position="701"/>
        <end position="713"/>
    </location>
</feature>
<feature type="compositionally biased region" description="Low complexity" evidence="1">
    <location>
        <begin position="355"/>
        <end position="366"/>
    </location>
</feature>